<protein>
    <submittedName>
        <fullName evidence="1">DUF4252 domain-containing protein</fullName>
    </submittedName>
</protein>
<reference evidence="1 2" key="1">
    <citation type="submission" date="2024-09" db="EMBL/GenBank/DDBJ databases">
        <authorList>
            <person name="Sun Q."/>
            <person name="Mori K."/>
        </authorList>
    </citation>
    <scope>NUCLEOTIDE SEQUENCE [LARGE SCALE GENOMIC DNA]</scope>
    <source>
        <strain evidence="1 2">CECT 7682</strain>
    </source>
</reference>
<dbReference type="InterPro" id="IPR025348">
    <property type="entry name" value="DUF4252"/>
</dbReference>
<dbReference type="RefSeq" id="WP_290247125.1">
    <property type="nucleotide sequence ID" value="NZ_JAUFQT010000001.1"/>
</dbReference>
<name>A0ABV5J4L7_9BACT</name>
<accession>A0ABV5J4L7</accession>
<dbReference type="Proteomes" id="UP001589654">
    <property type="component" value="Unassembled WGS sequence"/>
</dbReference>
<comment type="caution">
    <text evidence="1">The sequence shown here is derived from an EMBL/GenBank/DDBJ whole genome shotgun (WGS) entry which is preliminary data.</text>
</comment>
<evidence type="ECO:0000313" key="1">
    <source>
        <dbReference type="EMBL" id="MFB9211764.1"/>
    </source>
</evidence>
<proteinExistence type="predicted"/>
<sequence>MMKKGILIIALVGLVGIAYGQSNSVGDLFTKYKGEKDFFHLDLSGNFLDFTKGVNIDMGKEDLDDLMKSVDGIKLFKLPVNGKEAKEDFKSLRKGLKKEKYELMMEFSEKGNEVAIYSIDDQVVRDLVLLIGGDDGGEYLVVELQGEFESKALIKAMQ</sequence>
<dbReference type="EMBL" id="JBHMEW010000053">
    <property type="protein sequence ID" value="MFB9211764.1"/>
    <property type="molecule type" value="Genomic_DNA"/>
</dbReference>
<organism evidence="1 2">
    <name type="scientific">Echinicola jeungdonensis</name>
    <dbReference type="NCBI Taxonomy" id="709343"/>
    <lineage>
        <taxon>Bacteria</taxon>
        <taxon>Pseudomonadati</taxon>
        <taxon>Bacteroidota</taxon>
        <taxon>Cytophagia</taxon>
        <taxon>Cytophagales</taxon>
        <taxon>Cyclobacteriaceae</taxon>
        <taxon>Echinicola</taxon>
    </lineage>
</organism>
<keyword evidence="2" id="KW-1185">Reference proteome</keyword>
<evidence type="ECO:0000313" key="2">
    <source>
        <dbReference type="Proteomes" id="UP001589654"/>
    </source>
</evidence>
<gene>
    <name evidence="1" type="ORF">ACFFUR_08100</name>
</gene>
<dbReference type="Pfam" id="PF14060">
    <property type="entry name" value="DUF4252"/>
    <property type="match status" value="1"/>
</dbReference>